<feature type="region of interest" description="Disordered" evidence="1">
    <location>
        <begin position="196"/>
        <end position="228"/>
    </location>
</feature>
<name>A0A067PKJ5_9AGAM</name>
<feature type="region of interest" description="Disordered" evidence="1">
    <location>
        <begin position="1"/>
        <end position="138"/>
    </location>
</feature>
<evidence type="ECO:0000313" key="2">
    <source>
        <dbReference type="EMBL" id="KDQ50941.1"/>
    </source>
</evidence>
<proteinExistence type="predicted"/>
<sequence length="306" mass="32945">MANSKSKMTGKGKHKRPIPSHEPDGTSSNESDEDSRPPVKKTRTSIKGGVSTPNSPRKDGSSSGKVPVTKSSGGGAKRAAKVDVETAPSSEPSPKASDKSKRVTSSTQKAGVAEGNSQRKKKPAPARSPTPSEAEEIAGNFDLYRMNLSSLHSVFLAKESKPGDTTRNRDYEGLYMKIMELQVKNTHTAQIYLPPFSESKFSDDESEPSRPGPKAQRFDPEVLGRLSSTSFQDPMAEEPYDISITALKSQPDLKFNLSERCYFGSKMFKSSSISHTIPGILGATRLAASHCGVDHASGDFKIRGPA</sequence>
<feature type="compositionally biased region" description="Basic residues" evidence="1">
    <location>
        <begin position="8"/>
        <end position="18"/>
    </location>
</feature>
<accession>A0A067PKJ5</accession>
<keyword evidence="3" id="KW-1185">Reference proteome</keyword>
<dbReference type="AlphaFoldDB" id="A0A067PKJ5"/>
<reference evidence="3" key="1">
    <citation type="journal article" date="2014" name="Proc. Natl. Acad. Sci. U.S.A.">
        <title>Extensive sampling of basidiomycete genomes demonstrates inadequacy of the white-rot/brown-rot paradigm for wood decay fungi.</title>
        <authorList>
            <person name="Riley R."/>
            <person name="Salamov A.A."/>
            <person name="Brown D.W."/>
            <person name="Nagy L.G."/>
            <person name="Floudas D."/>
            <person name="Held B.W."/>
            <person name="Levasseur A."/>
            <person name="Lombard V."/>
            <person name="Morin E."/>
            <person name="Otillar R."/>
            <person name="Lindquist E.A."/>
            <person name="Sun H."/>
            <person name="LaButti K.M."/>
            <person name="Schmutz J."/>
            <person name="Jabbour D."/>
            <person name="Luo H."/>
            <person name="Baker S.E."/>
            <person name="Pisabarro A.G."/>
            <person name="Walton J.D."/>
            <person name="Blanchette R.A."/>
            <person name="Henrissat B."/>
            <person name="Martin F."/>
            <person name="Cullen D."/>
            <person name="Hibbett D.S."/>
            <person name="Grigoriev I.V."/>
        </authorList>
    </citation>
    <scope>NUCLEOTIDE SEQUENCE [LARGE SCALE GENOMIC DNA]</scope>
    <source>
        <strain evidence="3">MUCL 33604</strain>
    </source>
</reference>
<dbReference type="Proteomes" id="UP000027265">
    <property type="component" value="Unassembled WGS sequence"/>
</dbReference>
<dbReference type="HOGENOM" id="CLU_909317_0_0_1"/>
<evidence type="ECO:0000313" key="3">
    <source>
        <dbReference type="Proteomes" id="UP000027265"/>
    </source>
</evidence>
<dbReference type="EMBL" id="KL197753">
    <property type="protein sequence ID" value="KDQ50941.1"/>
    <property type="molecule type" value="Genomic_DNA"/>
</dbReference>
<dbReference type="OrthoDB" id="3256283at2759"/>
<protein>
    <submittedName>
        <fullName evidence="2">Uncharacterized protein</fullName>
    </submittedName>
</protein>
<evidence type="ECO:0000256" key="1">
    <source>
        <dbReference type="SAM" id="MobiDB-lite"/>
    </source>
</evidence>
<organism evidence="2 3">
    <name type="scientific">Jaapia argillacea MUCL 33604</name>
    <dbReference type="NCBI Taxonomy" id="933084"/>
    <lineage>
        <taxon>Eukaryota</taxon>
        <taxon>Fungi</taxon>
        <taxon>Dikarya</taxon>
        <taxon>Basidiomycota</taxon>
        <taxon>Agaricomycotina</taxon>
        <taxon>Agaricomycetes</taxon>
        <taxon>Agaricomycetidae</taxon>
        <taxon>Jaapiales</taxon>
        <taxon>Jaapiaceae</taxon>
        <taxon>Jaapia</taxon>
    </lineage>
</organism>
<gene>
    <name evidence="2" type="ORF">JAAARDRAFT_199494</name>
</gene>
<dbReference type="InParanoid" id="A0A067PKJ5"/>